<name>A0AAW0YU05_9TREE</name>
<comment type="caution">
    <text evidence="1">The sequence shown here is derived from an EMBL/GenBank/DDBJ whole genome shotgun (WGS) entry which is preliminary data.</text>
</comment>
<proteinExistence type="predicted"/>
<dbReference type="KEGG" id="kne:92183807"/>
<dbReference type="Gene3D" id="3.40.50.150">
    <property type="entry name" value="Vaccinia Virus protein VP39"/>
    <property type="match status" value="1"/>
</dbReference>
<dbReference type="Proteomes" id="UP001388673">
    <property type="component" value="Unassembled WGS sequence"/>
</dbReference>
<dbReference type="AlphaFoldDB" id="A0AAW0YU05"/>
<reference evidence="1 2" key="1">
    <citation type="journal article" date="2024" name="bioRxiv">
        <title>Comparative genomics of Cryptococcus and Kwoniella reveals pathogenesis evolution and contrasting karyotype dynamics via intercentromeric recombination or chromosome fusion.</title>
        <authorList>
            <person name="Coelho M.A."/>
            <person name="David-Palma M."/>
            <person name="Shea T."/>
            <person name="Bowers K."/>
            <person name="McGinley-Smith S."/>
            <person name="Mohammad A.W."/>
            <person name="Gnirke A."/>
            <person name="Yurkov A.M."/>
            <person name="Nowrousian M."/>
            <person name="Sun S."/>
            <person name="Cuomo C.A."/>
            <person name="Heitman J."/>
        </authorList>
    </citation>
    <scope>NUCLEOTIDE SEQUENCE [LARGE SCALE GENOMIC DNA]</scope>
    <source>
        <strain evidence="1 2">CBS 13917</strain>
    </source>
</reference>
<dbReference type="SUPFAM" id="SSF53335">
    <property type="entry name" value="S-adenosyl-L-methionine-dependent methyltransferases"/>
    <property type="match status" value="1"/>
</dbReference>
<protein>
    <recommendedName>
        <fullName evidence="3">Methyltransferase type 11 domain-containing protein</fullName>
    </recommendedName>
</protein>
<dbReference type="InterPro" id="IPR029063">
    <property type="entry name" value="SAM-dependent_MTases_sf"/>
</dbReference>
<gene>
    <name evidence="1" type="ORF">IAR55_006549</name>
</gene>
<evidence type="ECO:0008006" key="3">
    <source>
        <dbReference type="Google" id="ProtNLM"/>
    </source>
</evidence>
<evidence type="ECO:0000313" key="1">
    <source>
        <dbReference type="EMBL" id="KAK8844700.1"/>
    </source>
</evidence>
<evidence type="ECO:0000313" key="2">
    <source>
        <dbReference type="Proteomes" id="UP001388673"/>
    </source>
</evidence>
<organism evidence="1 2">
    <name type="scientific">Kwoniella newhampshirensis</name>
    <dbReference type="NCBI Taxonomy" id="1651941"/>
    <lineage>
        <taxon>Eukaryota</taxon>
        <taxon>Fungi</taxon>
        <taxon>Dikarya</taxon>
        <taxon>Basidiomycota</taxon>
        <taxon>Agaricomycotina</taxon>
        <taxon>Tremellomycetes</taxon>
        <taxon>Tremellales</taxon>
        <taxon>Cryptococcaceae</taxon>
        <taxon>Kwoniella</taxon>
    </lineage>
</organism>
<dbReference type="RefSeq" id="XP_066799924.1">
    <property type="nucleotide sequence ID" value="XM_066949630.1"/>
</dbReference>
<sequence>MSNVHQVAVSGFGEGTNDIYDQYRPTYPVQALDQIHKLISLSSPPSGPGQGRGWKIIEPGSGTGILSRLLICPPKPKPKPNALGYPSFNISTLVGVEPSKGMRDAFRRGFESVSTSDPSSLQGRTVGAVQGGFDDFVNVKEFGISKEEGVDAVIIAQAWHWCPDHEKALREIASYLPPSHPLILIWNLESYTPSWQAAIREAYQPYDLGTPQYYKGLWRDMFETVAYKELFEDKEEWKTEWSVGITEDQLINRLFSKSYLTPAHLTGEGRTKLESELRKIISGADHEWLNKEKGIFKYAYETDIVVLRRKA</sequence>
<dbReference type="EMBL" id="JBCAWK010000013">
    <property type="protein sequence ID" value="KAK8844700.1"/>
    <property type="molecule type" value="Genomic_DNA"/>
</dbReference>
<keyword evidence="2" id="KW-1185">Reference proteome</keyword>
<accession>A0AAW0YU05</accession>
<dbReference type="GeneID" id="92183807"/>